<name>G9ZQ99_9LACO</name>
<evidence type="ECO:0000313" key="1">
    <source>
        <dbReference type="EMBL" id="EHL97655.1"/>
    </source>
</evidence>
<keyword evidence="2" id="KW-1185">Reference proteome</keyword>
<dbReference type="AlphaFoldDB" id="G9ZQ99"/>
<accession>G9ZQ99</accession>
<dbReference type="EMBL" id="AGEY01000113">
    <property type="protein sequence ID" value="EHL97655.1"/>
    <property type="molecule type" value="Genomic_DNA"/>
</dbReference>
<proteinExistence type="predicted"/>
<organism evidence="1 2">
    <name type="scientific">Lentilactobacillus parafarraginis F0439</name>
    <dbReference type="NCBI Taxonomy" id="797515"/>
    <lineage>
        <taxon>Bacteria</taxon>
        <taxon>Bacillati</taxon>
        <taxon>Bacillota</taxon>
        <taxon>Bacilli</taxon>
        <taxon>Lactobacillales</taxon>
        <taxon>Lactobacillaceae</taxon>
        <taxon>Lentilactobacillus</taxon>
    </lineage>
</organism>
<gene>
    <name evidence="1" type="ORF">HMPREF9103_01906</name>
</gene>
<sequence length="48" mass="5546">MKNFTQCNRPTTFFNYLVPRYGKSASPTINLTKKKDPDNIQILSQLVN</sequence>
<protein>
    <submittedName>
        <fullName evidence="1">Uncharacterized protein</fullName>
    </submittedName>
</protein>
<comment type="caution">
    <text evidence="1">The sequence shown here is derived from an EMBL/GenBank/DDBJ whole genome shotgun (WGS) entry which is preliminary data.</text>
</comment>
<evidence type="ECO:0000313" key="2">
    <source>
        <dbReference type="Proteomes" id="UP000004625"/>
    </source>
</evidence>
<reference evidence="1 2" key="1">
    <citation type="submission" date="2011-09" db="EMBL/GenBank/DDBJ databases">
        <authorList>
            <person name="Weinstock G."/>
            <person name="Sodergren E."/>
            <person name="Clifton S."/>
            <person name="Fulton L."/>
            <person name="Fulton B."/>
            <person name="Courtney L."/>
            <person name="Fronick C."/>
            <person name="Harrison M."/>
            <person name="Strong C."/>
            <person name="Farmer C."/>
            <person name="Delahaunty K."/>
            <person name="Markovic C."/>
            <person name="Hall O."/>
            <person name="Minx P."/>
            <person name="Tomlinson C."/>
            <person name="Mitreva M."/>
            <person name="Hou S."/>
            <person name="Chen J."/>
            <person name="Wollam A."/>
            <person name="Pepin K.H."/>
            <person name="Johnson M."/>
            <person name="Bhonagiri V."/>
            <person name="Zhang X."/>
            <person name="Suruliraj S."/>
            <person name="Warren W."/>
            <person name="Chinwalla A."/>
            <person name="Mardis E.R."/>
            <person name="Wilson R.K."/>
        </authorList>
    </citation>
    <scope>NUCLEOTIDE SEQUENCE [LARGE SCALE GENOMIC DNA]</scope>
    <source>
        <strain evidence="1 2">F0439</strain>
    </source>
</reference>
<dbReference type="STRING" id="797515.HMPREF9103_01906"/>
<dbReference type="Proteomes" id="UP000004625">
    <property type="component" value="Unassembled WGS sequence"/>
</dbReference>
<dbReference type="HOGENOM" id="CLU_3154225_0_0_9"/>